<dbReference type="EMBL" id="JACSPM010000003">
    <property type="protein sequence ID" value="MBD8023861.1"/>
    <property type="molecule type" value="Genomic_DNA"/>
</dbReference>
<organism evidence="2 3">
    <name type="scientific">Microbacterium gallinarum</name>
    <dbReference type="NCBI Taxonomy" id="2762209"/>
    <lineage>
        <taxon>Bacteria</taxon>
        <taxon>Bacillati</taxon>
        <taxon>Actinomycetota</taxon>
        <taxon>Actinomycetes</taxon>
        <taxon>Micrococcales</taxon>
        <taxon>Microbacteriaceae</taxon>
        <taxon>Microbacterium</taxon>
    </lineage>
</organism>
<protein>
    <submittedName>
        <fullName evidence="2">Uncharacterized protein</fullName>
    </submittedName>
</protein>
<proteinExistence type="predicted"/>
<evidence type="ECO:0000256" key="1">
    <source>
        <dbReference type="SAM" id="Phobius"/>
    </source>
</evidence>
<evidence type="ECO:0000313" key="2">
    <source>
        <dbReference type="EMBL" id="MBD8023861.1"/>
    </source>
</evidence>
<keyword evidence="1" id="KW-1133">Transmembrane helix</keyword>
<dbReference type="RefSeq" id="WP_225221947.1">
    <property type="nucleotide sequence ID" value="NZ_JACSPM010000003.1"/>
</dbReference>
<feature type="transmembrane region" description="Helical" evidence="1">
    <location>
        <begin position="20"/>
        <end position="45"/>
    </location>
</feature>
<dbReference type="Proteomes" id="UP000602532">
    <property type="component" value="Unassembled WGS sequence"/>
</dbReference>
<sequence>MLVIDRIFRRTRRDDEGAVLITVVVVMLVGFIVASVVAASVLFTIQANAHNRSQTQSFVAAESGRDVAVAAIAAGCTGTSFSGTDPQYTSTIYTTSGNQPSSAVGLTPGCPTSSTRFIVIRSTGTGTDGSTSTIDSVYPWQVTYSQQPGGVVTYFSGGFQAGLSHYTGDLVLRDGSFHCNNAATLTGDLYVLTGDVDLSSSCVVEGDVWSDGYVKNGSSAAKITGSITSNSYVSLSSNGATSVGKDINAIGQVTLSNQGNDAATVGGNVTSRNTITVGSNWTVSGTGTPNVQTVPGFTPTFEPTLDWLKAATKWIDLSNASGFGTSYSGTCNVLKNNANPSLTTLLQTAGSKIVFDFTGCSTGPGQSSVDIALGNVNLARDAVFIVKPGATMNVNLSGTLTSASGTRQLLFIHSDESTAYRNGEPAPDCGNGGNGAGMKPDGFDVSGTHTGDVRIMVYSPCGLTGNVNSSFSGQLYTNDSTKLKSTGNIQTAYTCQPMSWSPAFDQLGCKIKGSGGVATGTLVQRIGSLLYQTEL</sequence>
<keyword evidence="1" id="KW-0472">Membrane</keyword>
<comment type="caution">
    <text evidence="2">The sequence shown here is derived from an EMBL/GenBank/DDBJ whole genome shotgun (WGS) entry which is preliminary data.</text>
</comment>
<keyword evidence="1" id="KW-0812">Transmembrane</keyword>
<reference evidence="2 3" key="1">
    <citation type="submission" date="2020-08" db="EMBL/GenBank/DDBJ databases">
        <title>A Genomic Blueprint of the Chicken Gut Microbiome.</title>
        <authorList>
            <person name="Gilroy R."/>
            <person name="Ravi A."/>
            <person name="Getino M."/>
            <person name="Pursley I."/>
            <person name="Horton D.L."/>
            <person name="Alikhan N.-F."/>
            <person name="Baker D."/>
            <person name="Gharbi K."/>
            <person name="Hall N."/>
            <person name="Watson M."/>
            <person name="Adriaenssens E.M."/>
            <person name="Foster-Nyarko E."/>
            <person name="Jarju S."/>
            <person name="Secka A."/>
            <person name="Antonio M."/>
            <person name="Oren A."/>
            <person name="Chaudhuri R."/>
            <person name="La Ragione R.M."/>
            <person name="Hildebrand F."/>
            <person name="Pallen M.J."/>
        </authorList>
    </citation>
    <scope>NUCLEOTIDE SEQUENCE [LARGE SCALE GENOMIC DNA]</scope>
    <source>
        <strain evidence="2 3">Sa1CUA4</strain>
    </source>
</reference>
<name>A0ABR8X4M9_9MICO</name>
<gene>
    <name evidence="2" type="ORF">H9622_09680</name>
</gene>
<accession>A0ABR8X4M9</accession>
<keyword evidence="3" id="KW-1185">Reference proteome</keyword>
<evidence type="ECO:0000313" key="3">
    <source>
        <dbReference type="Proteomes" id="UP000602532"/>
    </source>
</evidence>